<sequence>MTDSGPDRGRRLEHQKRAYELQLIGGLKGMAWWTVYGLVGVGLLHRFNPTFRKQTWAIKAFLVTSSAIFGLCLGADEYLLKYEAGQRERENAIRREARNALAARGIIATETEIRRWKAERQAERDALAESAREALDNIEGAENVETGAIARLAKARNFGKEAQEAELQPQAVAAAASLDHVAVQAENAESEEK</sequence>
<dbReference type="EMBL" id="BTCM01000003">
    <property type="protein sequence ID" value="GMK56387.1"/>
    <property type="molecule type" value="Genomic_DNA"/>
</dbReference>
<feature type="coiled-coil region" evidence="1">
    <location>
        <begin position="113"/>
        <end position="144"/>
    </location>
</feature>
<reference evidence="3" key="2">
    <citation type="submission" date="2023-06" db="EMBL/GenBank/DDBJ databases">
        <authorList>
            <person name="Kobayashi Y."/>
            <person name="Kayamori A."/>
            <person name="Aoki K."/>
            <person name="Shiwa Y."/>
            <person name="Fujita N."/>
            <person name="Sugita T."/>
            <person name="Iwasaki W."/>
            <person name="Tanaka N."/>
            <person name="Takashima M."/>
        </authorList>
    </citation>
    <scope>NUCLEOTIDE SEQUENCE</scope>
    <source>
        <strain evidence="3">HIS016</strain>
    </source>
</reference>
<gene>
    <name evidence="3" type="ORF">CspeluHIS016_0302270</name>
</gene>
<keyword evidence="2" id="KW-0812">Transmembrane</keyword>
<evidence type="ECO:0000256" key="1">
    <source>
        <dbReference type="SAM" id="Coils"/>
    </source>
</evidence>
<accession>A0AAD3TT29</accession>
<name>A0AAD3TT29_9TREE</name>
<reference evidence="3" key="1">
    <citation type="journal article" date="2023" name="BMC Genomics">
        <title>Chromosome-level genome assemblies of Cutaneotrichosporon spp. (Trichosporonales, Basidiomycota) reveal imbalanced evolution between nucleotide sequences and chromosome synteny.</title>
        <authorList>
            <person name="Kobayashi Y."/>
            <person name="Kayamori A."/>
            <person name="Aoki K."/>
            <person name="Shiwa Y."/>
            <person name="Matsutani M."/>
            <person name="Fujita N."/>
            <person name="Sugita T."/>
            <person name="Iwasaki W."/>
            <person name="Tanaka N."/>
            <person name="Takashima M."/>
        </authorList>
    </citation>
    <scope>NUCLEOTIDE SEQUENCE</scope>
    <source>
        <strain evidence="3">HIS016</strain>
    </source>
</reference>
<keyword evidence="2" id="KW-1133">Transmembrane helix</keyword>
<organism evidence="3 4">
    <name type="scientific">Cutaneotrichosporon spelunceum</name>
    <dbReference type="NCBI Taxonomy" id="1672016"/>
    <lineage>
        <taxon>Eukaryota</taxon>
        <taxon>Fungi</taxon>
        <taxon>Dikarya</taxon>
        <taxon>Basidiomycota</taxon>
        <taxon>Agaricomycotina</taxon>
        <taxon>Tremellomycetes</taxon>
        <taxon>Trichosporonales</taxon>
        <taxon>Trichosporonaceae</taxon>
        <taxon>Cutaneotrichosporon</taxon>
    </lineage>
</organism>
<protein>
    <recommendedName>
        <fullName evidence="5">HIG1 domain-containing protein</fullName>
    </recommendedName>
</protein>
<evidence type="ECO:0000256" key="2">
    <source>
        <dbReference type="SAM" id="Phobius"/>
    </source>
</evidence>
<feature type="transmembrane region" description="Helical" evidence="2">
    <location>
        <begin position="21"/>
        <end position="44"/>
    </location>
</feature>
<keyword evidence="4" id="KW-1185">Reference proteome</keyword>
<evidence type="ECO:0000313" key="3">
    <source>
        <dbReference type="EMBL" id="GMK56387.1"/>
    </source>
</evidence>
<evidence type="ECO:0008006" key="5">
    <source>
        <dbReference type="Google" id="ProtNLM"/>
    </source>
</evidence>
<proteinExistence type="predicted"/>
<dbReference type="Proteomes" id="UP001222932">
    <property type="component" value="Unassembled WGS sequence"/>
</dbReference>
<keyword evidence="2" id="KW-0472">Membrane</keyword>
<keyword evidence="1" id="KW-0175">Coiled coil</keyword>
<comment type="caution">
    <text evidence="3">The sequence shown here is derived from an EMBL/GenBank/DDBJ whole genome shotgun (WGS) entry which is preliminary data.</text>
</comment>
<evidence type="ECO:0000313" key="4">
    <source>
        <dbReference type="Proteomes" id="UP001222932"/>
    </source>
</evidence>
<dbReference type="AlphaFoldDB" id="A0AAD3TT29"/>